<dbReference type="InterPro" id="IPR057744">
    <property type="entry name" value="OTAase-like"/>
</dbReference>
<dbReference type="Gene3D" id="3.20.20.140">
    <property type="entry name" value="Metal-dependent hydrolases"/>
    <property type="match status" value="1"/>
</dbReference>
<dbReference type="InterPro" id="IPR032466">
    <property type="entry name" value="Metal_Hydrolase"/>
</dbReference>
<dbReference type="AlphaFoldDB" id="A0A1L9WMJ2"/>
<dbReference type="EMBL" id="KV878982">
    <property type="protein sequence ID" value="OJJ97392.1"/>
    <property type="molecule type" value="Genomic_DNA"/>
</dbReference>
<accession>A0A1L9WMJ2</accession>
<gene>
    <name evidence="2" type="ORF">ASPACDRAFT_32274</name>
</gene>
<dbReference type="GeneID" id="30973683"/>
<dbReference type="CDD" id="cd01299">
    <property type="entry name" value="Met_dep_hydrolase_A"/>
    <property type="match status" value="1"/>
</dbReference>
<evidence type="ECO:0000313" key="3">
    <source>
        <dbReference type="Proteomes" id="UP000184546"/>
    </source>
</evidence>
<dbReference type="OrthoDB" id="194468at2759"/>
<dbReference type="PANTHER" id="PTHR43135:SF3">
    <property type="entry name" value="ALPHA-D-RIBOSE 1-METHYLPHOSPHONATE 5-TRIPHOSPHATE DIPHOSPHATASE"/>
    <property type="match status" value="1"/>
</dbReference>
<dbReference type="RefSeq" id="XP_020053732.1">
    <property type="nucleotide sequence ID" value="XM_020199869.1"/>
</dbReference>
<dbReference type="OMA" id="AHNRGKR"/>
<dbReference type="VEuPathDB" id="FungiDB:ASPACDRAFT_32274"/>
<dbReference type="SUPFAM" id="SSF51338">
    <property type="entry name" value="Composite domain of metallo-dependent hydrolases"/>
    <property type="match status" value="1"/>
</dbReference>
<dbReference type="Proteomes" id="UP000184546">
    <property type="component" value="Unassembled WGS sequence"/>
</dbReference>
<dbReference type="PANTHER" id="PTHR43135">
    <property type="entry name" value="ALPHA-D-RIBOSE 1-METHYLPHOSPHONATE 5-TRIPHOSPHATE DIPHOSPHATASE"/>
    <property type="match status" value="1"/>
</dbReference>
<reference evidence="3" key="1">
    <citation type="journal article" date="2017" name="Genome Biol.">
        <title>Comparative genomics reveals high biological diversity and specific adaptations in the industrially and medically important fungal genus Aspergillus.</title>
        <authorList>
            <person name="de Vries R.P."/>
            <person name="Riley R."/>
            <person name="Wiebenga A."/>
            <person name="Aguilar-Osorio G."/>
            <person name="Amillis S."/>
            <person name="Uchima C.A."/>
            <person name="Anderluh G."/>
            <person name="Asadollahi M."/>
            <person name="Askin M."/>
            <person name="Barry K."/>
            <person name="Battaglia E."/>
            <person name="Bayram O."/>
            <person name="Benocci T."/>
            <person name="Braus-Stromeyer S.A."/>
            <person name="Caldana C."/>
            <person name="Canovas D."/>
            <person name="Cerqueira G.C."/>
            <person name="Chen F."/>
            <person name="Chen W."/>
            <person name="Choi C."/>
            <person name="Clum A."/>
            <person name="Dos Santos R.A."/>
            <person name="Damasio A.R."/>
            <person name="Diallinas G."/>
            <person name="Emri T."/>
            <person name="Fekete E."/>
            <person name="Flipphi M."/>
            <person name="Freyberg S."/>
            <person name="Gallo A."/>
            <person name="Gournas C."/>
            <person name="Habgood R."/>
            <person name="Hainaut M."/>
            <person name="Harispe M.L."/>
            <person name="Henrissat B."/>
            <person name="Hilden K.S."/>
            <person name="Hope R."/>
            <person name="Hossain A."/>
            <person name="Karabika E."/>
            <person name="Karaffa L."/>
            <person name="Karanyi Z."/>
            <person name="Krasevec N."/>
            <person name="Kuo A."/>
            <person name="Kusch H."/>
            <person name="LaButti K."/>
            <person name="Lagendijk E.L."/>
            <person name="Lapidus A."/>
            <person name="Levasseur A."/>
            <person name="Lindquist E."/>
            <person name="Lipzen A."/>
            <person name="Logrieco A.F."/>
            <person name="MacCabe A."/>
            <person name="Maekelae M.R."/>
            <person name="Malavazi I."/>
            <person name="Melin P."/>
            <person name="Meyer V."/>
            <person name="Mielnichuk N."/>
            <person name="Miskei M."/>
            <person name="Molnar A.P."/>
            <person name="Mule G."/>
            <person name="Ngan C.Y."/>
            <person name="Orejas M."/>
            <person name="Orosz E."/>
            <person name="Ouedraogo J.P."/>
            <person name="Overkamp K.M."/>
            <person name="Park H.-S."/>
            <person name="Perrone G."/>
            <person name="Piumi F."/>
            <person name="Punt P.J."/>
            <person name="Ram A.F."/>
            <person name="Ramon A."/>
            <person name="Rauscher S."/>
            <person name="Record E."/>
            <person name="Riano-Pachon D.M."/>
            <person name="Robert V."/>
            <person name="Roehrig J."/>
            <person name="Ruller R."/>
            <person name="Salamov A."/>
            <person name="Salih N.S."/>
            <person name="Samson R.A."/>
            <person name="Sandor E."/>
            <person name="Sanguinetti M."/>
            <person name="Schuetze T."/>
            <person name="Sepcic K."/>
            <person name="Shelest E."/>
            <person name="Sherlock G."/>
            <person name="Sophianopoulou V."/>
            <person name="Squina F.M."/>
            <person name="Sun H."/>
            <person name="Susca A."/>
            <person name="Todd R.B."/>
            <person name="Tsang A."/>
            <person name="Unkles S.E."/>
            <person name="van de Wiele N."/>
            <person name="van Rossen-Uffink D."/>
            <person name="Oliveira J.V."/>
            <person name="Vesth T.C."/>
            <person name="Visser J."/>
            <person name="Yu J.-H."/>
            <person name="Zhou M."/>
            <person name="Andersen M.R."/>
            <person name="Archer D.B."/>
            <person name="Baker S.E."/>
            <person name="Benoit I."/>
            <person name="Brakhage A.A."/>
            <person name="Braus G.H."/>
            <person name="Fischer R."/>
            <person name="Frisvad J.C."/>
            <person name="Goldman G.H."/>
            <person name="Houbraken J."/>
            <person name="Oakley B."/>
            <person name="Pocsi I."/>
            <person name="Scazzocchio C."/>
            <person name="Seiboth B."/>
            <person name="vanKuyk P.A."/>
            <person name="Wortman J."/>
            <person name="Dyer P.S."/>
            <person name="Grigoriev I.V."/>
        </authorList>
    </citation>
    <scope>NUCLEOTIDE SEQUENCE [LARGE SCALE GENOMIC DNA]</scope>
    <source>
        <strain evidence="3">ATCC 16872 / CBS 172.66 / WB 5094</strain>
    </source>
</reference>
<evidence type="ECO:0000259" key="1">
    <source>
        <dbReference type="Pfam" id="PF01979"/>
    </source>
</evidence>
<sequence>MGSLGYVHRRPYQPTPADITIKNRGPQDPPKILFRNVRILDSTGAEPFCGDVLIEGERIVSVGQVDTTGTQGVLVIDGGGTKTLMSGLADSHTHLSWNNAATLDELTSLPLEEHVLHTANSARIYLDHGYTMCFGAAAAQPRLDIAIKAAIKSGLIPGPRTLANCPELTKPDGAIVPQISRYADGPEEMRKVVREFVELGADNIKLSMTGDNVHPTMPSEETYFDLEETVAAVEEAHLHGKRVCAHARSAASVKQCVQAGVDVIYHASFTDEEGMDLLEQHKGSVWVAPAINLLYAMVQGDAEPYGVSPKVAEQKGITYEVEVACQAMREMRRRGIRVLPGGDYGFAWAPHGTYARDLKHLVDLFGYTPMESILAATAMAGELMGYPDELGKVQPGYFADVILVDGDPLHDISVLQNKDRLHTIVINGHIHKNIHPTGEVLA</sequence>
<dbReference type="InterPro" id="IPR011059">
    <property type="entry name" value="Metal-dep_hydrolase_composite"/>
</dbReference>
<feature type="domain" description="Amidohydrolase-related" evidence="1">
    <location>
        <begin position="84"/>
        <end position="430"/>
    </location>
</feature>
<proteinExistence type="predicted"/>
<dbReference type="STRING" id="690307.A0A1L9WMJ2"/>
<name>A0A1L9WMJ2_ASPA1</name>
<dbReference type="Pfam" id="PF01979">
    <property type="entry name" value="Amidohydro_1"/>
    <property type="match status" value="1"/>
</dbReference>
<organism evidence="2 3">
    <name type="scientific">Aspergillus aculeatus (strain ATCC 16872 / CBS 172.66 / WB 5094)</name>
    <dbReference type="NCBI Taxonomy" id="690307"/>
    <lineage>
        <taxon>Eukaryota</taxon>
        <taxon>Fungi</taxon>
        <taxon>Dikarya</taxon>
        <taxon>Ascomycota</taxon>
        <taxon>Pezizomycotina</taxon>
        <taxon>Eurotiomycetes</taxon>
        <taxon>Eurotiomycetidae</taxon>
        <taxon>Eurotiales</taxon>
        <taxon>Aspergillaceae</taxon>
        <taxon>Aspergillus</taxon>
        <taxon>Aspergillus subgen. Circumdati</taxon>
    </lineage>
</organism>
<keyword evidence="3" id="KW-1185">Reference proteome</keyword>
<dbReference type="SUPFAM" id="SSF51556">
    <property type="entry name" value="Metallo-dependent hydrolases"/>
    <property type="match status" value="1"/>
</dbReference>
<dbReference type="InterPro" id="IPR051781">
    <property type="entry name" value="Metallo-dep_Hydrolase"/>
</dbReference>
<dbReference type="GO" id="GO:0016810">
    <property type="term" value="F:hydrolase activity, acting on carbon-nitrogen (but not peptide) bonds"/>
    <property type="evidence" value="ECO:0007669"/>
    <property type="project" value="InterPro"/>
</dbReference>
<dbReference type="Gene3D" id="2.30.40.10">
    <property type="entry name" value="Urease, subunit C, domain 1"/>
    <property type="match status" value="1"/>
</dbReference>
<dbReference type="InterPro" id="IPR006680">
    <property type="entry name" value="Amidohydro-rel"/>
</dbReference>
<protein>
    <recommendedName>
        <fullName evidence="1">Amidohydrolase-related domain-containing protein</fullName>
    </recommendedName>
</protein>
<evidence type="ECO:0000313" key="2">
    <source>
        <dbReference type="EMBL" id="OJJ97392.1"/>
    </source>
</evidence>